<accession>A0A183GBB9</accession>
<evidence type="ECO:0000313" key="1">
    <source>
        <dbReference type="EMBL" id="VDP14930.1"/>
    </source>
</evidence>
<keyword evidence="2" id="KW-1185">Reference proteome</keyword>
<gene>
    <name evidence="1" type="ORF">HPBE_LOCUS19380</name>
</gene>
<protein>
    <submittedName>
        <fullName evidence="1 3">Uncharacterized protein</fullName>
    </submittedName>
</protein>
<accession>A0A3P8BC49</accession>
<evidence type="ECO:0000313" key="3">
    <source>
        <dbReference type="WBParaSite" id="HPBE_0001938201-mRNA-1"/>
    </source>
</evidence>
<organism evidence="2 3">
    <name type="scientific">Heligmosomoides polygyrus</name>
    <name type="common">Parasitic roundworm</name>
    <dbReference type="NCBI Taxonomy" id="6339"/>
    <lineage>
        <taxon>Eukaryota</taxon>
        <taxon>Metazoa</taxon>
        <taxon>Ecdysozoa</taxon>
        <taxon>Nematoda</taxon>
        <taxon>Chromadorea</taxon>
        <taxon>Rhabditida</taxon>
        <taxon>Rhabditina</taxon>
        <taxon>Rhabditomorpha</taxon>
        <taxon>Strongyloidea</taxon>
        <taxon>Heligmosomidae</taxon>
        <taxon>Heligmosomoides</taxon>
    </lineage>
</organism>
<proteinExistence type="predicted"/>
<dbReference type="WBParaSite" id="HPBE_0001938201-mRNA-1">
    <property type="protein sequence ID" value="HPBE_0001938201-mRNA-1"/>
    <property type="gene ID" value="HPBE_0001938201"/>
</dbReference>
<reference evidence="1 2" key="1">
    <citation type="submission" date="2018-11" db="EMBL/GenBank/DDBJ databases">
        <authorList>
            <consortium name="Pathogen Informatics"/>
        </authorList>
    </citation>
    <scope>NUCLEOTIDE SEQUENCE [LARGE SCALE GENOMIC DNA]</scope>
</reference>
<dbReference type="AlphaFoldDB" id="A0A183GBB9"/>
<dbReference type="Proteomes" id="UP000050761">
    <property type="component" value="Unassembled WGS sequence"/>
</dbReference>
<sequence>MNLAFARFGYSPTFPHTRPKPASIRSAWLMLDVMSRMVQSSVTPMFSHSTSRKTYSRLALKSFGDVVSPFRTPLFTSTMT</sequence>
<reference evidence="3" key="2">
    <citation type="submission" date="2019-09" db="UniProtKB">
        <authorList>
            <consortium name="WormBaseParasite"/>
        </authorList>
    </citation>
    <scope>IDENTIFICATION</scope>
</reference>
<name>A0A183GBB9_HELPZ</name>
<dbReference type="EMBL" id="UZAH01031317">
    <property type="protein sequence ID" value="VDP14930.1"/>
    <property type="molecule type" value="Genomic_DNA"/>
</dbReference>
<evidence type="ECO:0000313" key="2">
    <source>
        <dbReference type="Proteomes" id="UP000050761"/>
    </source>
</evidence>